<dbReference type="EMBL" id="CP090040">
    <property type="protein sequence ID" value="UPL02853.1"/>
    <property type="molecule type" value="Genomic_DNA"/>
</dbReference>
<keyword evidence="2" id="KW-1185">Reference proteome</keyword>
<sequence length="488" mass="52398">MAGTSSTAPVALEFETFLNVVDGKLAWTEATRNSVNPSTLDENPQVPLSTPADVDKAVEAATKAWPAWAETPWAKRQDAIKAYAGALEAHVDDFARMLVLEQGKPLHLARFEILAALRFLREFSDMTLPEQVIEETEEPYYKVSLRHVPLGVAVGIVPWNYPVFLSLGKVGPALLTGNVFILKPSPFTPYCGIKLVEIAQQFFPPGVLQVLSGDDHLGPWLTSHPGVHKVTFTGSTATGKRVMESCGATLKSVTLELGGNDAAIVCADVDPETVAPKLADLALSNSGQLCIAIKRIYVHESIYSAVLTHLVEHVKGMKVGDGFAQGVTLGPIANRPQYDRVKALLHEIQSTGLKTATGDAFQSNLAGKGLFISPTIVDNPPDTSAIVVEEPFGPVVPILKWSDEAEVVRRANDTDMGLGASVWTNDAALAGRLSRKLRAGTIWTNTHGVLKSNAPFSGVKQSGIGVEYGTEGLKDYCAIQTVHTTFKV</sequence>
<protein>
    <submittedName>
        <fullName evidence="1">Uncharacterized protein</fullName>
    </submittedName>
</protein>
<reference evidence="1" key="1">
    <citation type="submission" date="2021-11" db="EMBL/GenBank/DDBJ databases">
        <title>Fusarium solani-melongenae Genome sequencing and assembly.</title>
        <authorList>
            <person name="Xie S."/>
            <person name="Huang L."/>
            <person name="Zhang X."/>
        </authorList>
    </citation>
    <scope>NUCLEOTIDE SEQUENCE</scope>
    <source>
        <strain evidence="1">CRI 24-3</strain>
    </source>
</reference>
<name>A0ACD3ZPG9_FUSSC</name>
<evidence type="ECO:0000313" key="1">
    <source>
        <dbReference type="EMBL" id="UPL02853.1"/>
    </source>
</evidence>
<organism evidence="1 2">
    <name type="scientific">Fusarium solani subsp. cucurbitae</name>
    <name type="common">Neocosmosporum cucurbitae</name>
    <dbReference type="NCBI Taxonomy" id="2747967"/>
    <lineage>
        <taxon>Eukaryota</taxon>
        <taxon>Fungi</taxon>
        <taxon>Dikarya</taxon>
        <taxon>Ascomycota</taxon>
        <taxon>Pezizomycotina</taxon>
        <taxon>Sordariomycetes</taxon>
        <taxon>Hypocreomycetidae</taxon>
        <taxon>Hypocreales</taxon>
        <taxon>Nectriaceae</taxon>
        <taxon>Fusarium</taxon>
        <taxon>Fusarium solani species complex</taxon>
    </lineage>
</organism>
<evidence type="ECO:0000313" key="2">
    <source>
        <dbReference type="Proteomes" id="UP000830768"/>
    </source>
</evidence>
<proteinExistence type="predicted"/>
<dbReference type="Proteomes" id="UP000830768">
    <property type="component" value="Chromosome 12"/>
</dbReference>
<gene>
    <name evidence="1" type="ORF">LCI18_013787</name>
</gene>
<accession>A0ACD3ZPG9</accession>